<accession>A0AAV2A5T4</accession>
<name>A0AAV2A5T4_9ARAC</name>
<evidence type="ECO:0000313" key="4">
    <source>
        <dbReference type="Proteomes" id="UP001497382"/>
    </source>
</evidence>
<feature type="region of interest" description="Disordered" evidence="1">
    <location>
        <begin position="27"/>
        <end position="52"/>
    </location>
</feature>
<reference evidence="3 4" key="1">
    <citation type="submission" date="2024-04" db="EMBL/GenBank/DDBJ databases">
        <authorList>
            <person name="Rising A."/>
            <person name="Reimegard J."/>
            <person name="Sonavane S."/>
            <person name="Akerstrom W."/>
            <person name="Nylinder S."/>
            <person name="Hedman E."/>
            <person name="Kallberg Y."/>
        </authorList>
    </citation>
    <scope>NUCLEOTIDE SEQUENCE [LARGE SCALE GENOMIC DNA]</scope>
</reference>
<dbReference type="EMBL" id="CAXIEN010000111">
    <property type="protein sequence ID" value="CAL1278295.1"/>
    <property type="molecule type" value="Genomic_DNA"/>
</dbReference>
<evidence type="ECO:0000313" key="3">
    <source>
        <dbReference type="EMBL" id="CAL1278295.1"/>
    </source>
</evidence>
<dbReference type="AlphaFoldDB" id="A0AAV2A5T4"/>
<dbReference type="Pfam" id="PF16013">
    <property type="entry name" value="DUF4781"/>
    <property type="match status" value="1"/>
</dbReference>
<dbReference type="InterPro" id="IPR031962">
    <property type="entry name" value="DUF4781"/>
</dbReference>
<evidence type="ECO:0000259" key="2">
    <source>
        <dbReference type="Pfam" id="PF16013"/>
    </source>
</evidence>
<proteinExistence type="predicted"/>
<organism evidence="3 4">
    <name type="scientific">Larinioides sclopetarius</name>
    <dbReference type="NCBI Taxonomy" id="280406"/>
    <lineage>
        <taxon>Eukaryota</taxon>
        <taxon>Metazoa</taxon>
        <taxon>Ecdysozoa</taxon>
        <taxon>Arthropoda</taxon>
        <taxon>Chelicerata</taxon>
        <taxon>Arachnida</taxon>
        <taxon>Araneae</taxon>
        <taxon>Araneomorphae</taxon>
        <taxon>Entelegynae</taxon>
        <taxon>Araneoidea</taxon>
        <taxon>Araneidae</taxon>
        <taxon>Larinioides</taxon>
    </lineage>
</organism>
<keyword evidence="4" id="KW-1185">Reference proteome</keyword>
<comment type="caution">
    <text evidence="3">The sequence shown here is derived from an EMBL/GenBank/DDBJ whole genome shotgun (WGS) entry which is preliminary data.</text>
</comment>
<evidence type="ECO:0000256" key="1">
    <source>
        <dbReference type="SAM" id="MobiDB-lite"/>
    </source>
</evidence>
<feature type="compositionally biased region" description="Polar residues" evidence="1">
    <location>
        <begin position="27"/>
        <end position="38"/>
    </location>
</feature>
<feature type="domain" description="DUF4781" evidence="2">
    <location>
        <begin position="8"/>
        <end position="193"/>
    </location>
</feature>
<sequence>MSSLFPASIATPISEEVQATSASTVSYDTPQNATNVENLESHDQHIDSMEPEERMDRCRMVKIALNMAQSRMRASITQAAAAGAVKTKQQKFTQSVNTVVTLNDFISLVNKVDKRTPTEHDVHYFSAYFLFYSNKIFKKGTVGEIIKNIQEKLLNCHCDDLTEQQIDEFIKLSENVEGETQLHKNAKKIKAINHINDKQAFYQSLVIAKRDLENHHVQFSFQDPGLVSIDNELHIAPNKLVQISETDRKQILDATKKVNKCAMSNTVYWRNIEKILNNNRLKMQYQRRKAISQLKQAFNANNLNTIKIGNEQIFKNMTPSELDRLANVMIISGKNYDTRILKIVNRFAKMRHCKTPRDYCNYFEFIVKYVNELKRQKDAEYEKALNDAKVSKDFDTHRFARDYGIKGKRAVHFTNEVLHYFDTNPEECFNALEKLYTDLESAVLPLNANATPNFASDASAVCHYFKHSDFGSTLLTAEEYFNIAAELVSEPLNQRLAQLNQQGDKTMITFTNPINGAKGVVFETLADGAQSLATVFYDEKVLNQPD</sequence>
<gene>
    <name evidence="3" type="ORF">LARSCL_LOCUS9697</name>
</gene>
<protein>
    <recommendedName>
        <fullName evidence="2">DUF4781 domain-containing protein</fullName>
    </recommendedName>
</protein>
<feature type="compositionally biased region" description="Basic and acidic residues" evidence="1">
    <location>
        <begin position="39"/>
        <end position="52"/>
    </location>
</feature>
<dbReference type="Proteomes" id="UP001497382">
    <property type="component" value="Unassembled WGS sequence"/>
</dbReference>